<keyword evidence="4" id="KW-0472">Membrane</keyword>
<keyword evidence="1" id="KW-0677">Repeat</keyword>
<feature type="transmembrane region" description="Helical" evidence="4">
    <location>
        <begin position="407"/>
        <end position="426"/>
    </location>
</feature>
<feature type="repeat" description="ANK" evidence="3">
    <location>
        <begin position="122"/>
        <end position="146"/>
    </location>
</feature>
<evidence type="ECO:0000256" key="4">
    <source>
        <dbReference type="SAM" id="Phobius"/>
    </source>
</evidence>
<evidence type="ECO:0000256" key="3">
    <source>
        <dbReference type="PROSITE-ProRule" id="PRU00023"/>
    </source>
</evidence>
<feature type="transmembrane region" description="Helical" evidence="4">
    <location>
        <begin position="432"/>
        <end position="450"/>
    </location>
</feature>
<sequence>MTDNLSLELIKCLINQPGLDVNVRGLNGKTPLHCAIEFDELSMVDLLLTKKNINPFVEDNDGKTSLDYAKEEKKAEILQALINNKYGSEQDSLLHLAAMIGEVNAVRYLIRKGIGVNVRNALHHTPLHLAAGIGHAEVVKILIREGNAEIEVFDARNQTPMHYAVNNKKLEIVKLLLELGANVNSARVGQNSMKLSPIHIAVSNTNYDERDLCLDILKCLIKEPNAQVNLQDYENKTPLHYAERLKTIEVLLTREDIDPLVKDDSGKTPFDYAKPEIKKILMNNKYGPEKNSLLHLAAQKGVVDAILKEEIDINILNNKGHSPIYLAAEKGHLHVVKLLLKKGANYTPVLHLAIKSNNLELLKVLFTEKNGALLCRDTVVNFPTLHNKYIAQREIADKRTKKHNNIICIYTTVSAIAVAVYIGLITTTIGSAIIFATITGVIALIIALMISEMSKRYIEKEFQKKMFMELEECGGINSTVNNIEIEPIMSRCRQ</sequence>
<organism evidence="5">
    <name type="scientific">Wolbachia endosymbiont of Cadra cautella</name>
    <dbReference type="NCBI Taxonomy" id="190193"/>
    <lineage>
        <taxon>Bacteria</taxon>
        <taxon>Pseudomonadati</taxon>
        <taxon>Pseudomonadota</taxon>
        <taxon>Alphaproteobacteria</taxon>
        <taxon>Rickettsiales</taxon>
        <taxon>Anaplasmataceae</taxon>
        <taxon>Wolbachieae</taxon>
        <taxon>Wolbachia</taxon>
    </lineage>
</organism>
<dbReference type="Gene3D" id="1.25.40.20">
    <property type="entry name" value="Ankyrin repeat-containing domain"/>
    <property type="match status" value="4"/>
</dbReference>
<feature type="repeat" description="ANK" evidence="3">
    <location>
        <begin position="89"/>
        <end position="121"/>
    </location>
</feature>
<dbReference type="InterPro" id="IPR002110">
    <property type="entry name" value="Ankyrin_rpt"/>
</dbReference>
<gene>
    <name evidence="5" type="primary">B3gp14</name>
</gene>
<dbReference type="PANTHER" id="PTHR24198:SF165">
    <property type="entry name" value="ANKYRIN REPEAT-CONTAINING PROTEIN-RELATED"/>
    <property type="match status" value="1"/>
</dbReference>
<dbReference type="AlphaFoldDB" id="B9A902"/>
<feature type="repeat" description="ANK" evidence="3">
    <location>
        <begin position="319"/>
        <end position="345"/>
    </location>
</feature>
<dbReference type="InterPro" id="IPR036770">
    <property type="entry name" value="Ankyrin_rpt-contain_sf"/>
</dbReference>
<dbReference type="SUPFAM" id="SSF48403">
    <property type="entry name" value="Ankyrin repeat"/>
    <property type="match status" value="1"/>
</dbReference>
<dbReference type="SMART" id="SM00248">
    <property type="entry name" value="ANK"/>
    <property type="match status" value="10"/>
</dbReference>
<accession>B9A902</accession>
<dbReference type="PANTHER" id="PTHR24198">
    <property type="entry name" value="ANKYRIN REPEAT AND PROTEIN KINASE DOMAIN-CONTAINING PROTEIN"/>
    <property type="match status" value="1"/>
</dbReference>
<feature type="repeat" description="ANK" evidence="3">
    <location>
        <begin position="27"/>
        <end position="48"/>
    </location>
</feature>
<feature type="repeat" description="ANK" evidence="3">
    <location>
        <begin position="156"/>
        <end position="188"/>
    </location>
</feature>
<evidence type="ECO:0000313" key="5">
    <source>
        <dbReference type="EMBL" id="BAH22283.1"/>
    </source>
</evidence>
<keyword evidence="2 3" id="KW-0040">ANK repeat</keyword>
<dbReference type="PRINTS" id="PR01415">
    <property type="entry name" value="ANKYRIN"/>
</dbReference>
<proteinExistence type="predicted"/>
<dbReference type="Pfam" id="PF12796">
    <property type="entry name" value="Ank_2"/>
    <property type="match status" value="3"/>
</dbReference>
<keyword evidence="4" id="KW-0812">Transmembrane</keyword>
<evidence type="ECO:0000256" key="2">
    <source>
        <dbReference type="ARBA" id="ARBA00023043"/>
    </source>
</evidence>
<dbReference type="PROSITE" id="PS50297">
    <property type="entry name" value="ANK_REP_REGION"/>
    <property type="match status" value="5"/>
</dbReference>
<dbReference type="PROSITE" id="PS50088">
    <property type="entry name" value="ANK_REPEAT"/>
    <property type="match status" value="5"/>
</dbReference>
<reference evidence="5" key="1">
    <citation type="journal article" date="2009" name="Appl. Environ. Microbiol.">
        <title>Complete WO phage sequences reveal their dynamic evolutionary trajectories and putative functional elements required for integration into the Wolbachia genome.</title>
        <authorList>
            <person name="Tanaka K."/>
            <person name="Furukawa S."/>
            <person name="Nikoh N."/>
            <person name="Sasaki T."/>
            <person name="Fukatsu T."/>
        </authorList>
    </citation>
    <scope>NUCLEOTIDE SEQUENCE</scope>
    <source>
        <strain evidence="5">WCauB</strain>
    </source>
</reference>
<evidence type="ECO:0000256" key="1">
    <source>
        <dbReference type="ARBA" id="ARBA00022737"/>
    </source>
</evidence>
<name>B9A902_9RICK</name>
<keyword evidence="4" id="KW-1133">Transmembrane helix</keyword>
<protein>
    <submittedName>
        <fullName evidence="5">Ankyrin motif protein</fullName>
    </submittedName>
</protein>
<dbReference type="EMBL" id="AB478516">
    <property type="protein sequence ID" value="BAH22283.1"/>
    <property type="molecule type" value="Genomic_DNA"/>
</dbReference>